<reference evidence="1" key="1">
    <citation type="journal article" date="2015" name="Nature">
        <title>Complex archaea that bridge the gap between prokaryotes and eukaryotes.</title>
        <authorList>
            <person name="Spang A."/>
            <person name="Saw J.H."/>
            <person name="Jorgensen S.L."/>
            <person name="Zaremba-Niedzwiedzka K."/>
            <person name="Martijn J."/>
            <person name="Lind A.E."/>
            <person name="van Eijk R."/>
            <person name="Schleper C."/>
            <person name="Guy L."/>
            <person name="Ettema T.J."/>
        </authorList>
    </citation>
    <scope>NUCLEOTIDE SEQUENCE</scope>
</reference>
<organism evidence="1">
    <name type="scientific">marine sediment metagenome</name>
    <dbReference type="NCBI Taxonomy" id="412755"/>
    <lineage>
        <taxon>unclassified sequences</taxon>
        <taxon>metagenomes</taxon>
        <taxon>ecological metagenomes</taxon>
    </lineage>
</organism>
<protein>
    <submittedName>
        <fullName evidence="1">Uncharacterized protein</fullName>
    </submittedName>
</protein>
<comment type="caution">
    <text evidence="1">The sequence shown here is derived from an EMBL/GenBank/DDBJ whole genome shotgun (WGS) entry which is preliminary data.</text>
</comment>
<gene>
    <name evidence="1" type="ORF">LCGC14_1647610</name>
</gene>
<evidence type="ECO:0000313" key="1">
    <source>
        <dbReference type="EMBL" id="KKM20220.1"/>
    </source>
</evidence>
<dbReference type="EMBL" id="LAZR01013812">
    <property type="protein sequence ID" value="KKM20220.1"/>
    <property type="molecule type" value="Genomic_DNA"/>
</dbReference>
<dbReference type="AlphaFoldDB" id="A0A0F9KXS4"/>
<name>A0A0F9KXS4_9ZZZZ</name>
<accession>A0A0F9KXS4</accession>
<sequence>MSEELMIDTPEGIRHYLMGGPKLPGIRVIRPSSGGQQMAVVSEGTVKGGVNNNEEKPIALNENRDLIVTQGMSPYVELSRLGGGYSAIATSAVAALIVRPGTTAMFTLWNGESTGGKSYVIDRLFTHNLLSTAAAAFFGIWACVHPANMTNPGVDIARSATNITGNTGKTYSGQGVVGVAETVVDNGWYPWTNSVEVTTATTLPGAHLAVNVEGRLIVPPTGGISLTVVASLATQDFTTGCSWYEVQLDLQ</sequence>
<proteinExistence type="predicted"/>